<sequence length="604" mass="68476">MYNRRVEPFDFEKWGQSVVASGCHTEKAQRNTTEETDRSIEGIALTIASPGTRRPDLLIGTPAGCSVDLSTTAPLAGSIAPITLFSPPQRARFRNVFLLVPALHRRRSFPLLGKFHEIEEEETFPVMHFQIKFSYTFGTLHEYWQALPKTNHPQIDTCCRCEELSFKIKSPSLNDAAKIVAVEELLVHERRANKFCSNMKAIQAKCLEDEIVSAISFDFMKNGALPVVSVQESYYLRQLTVNVFSVTCVFRYKPFTILRSTRKGPNKVASFLIDIIQNDIPNTAKRLHVFFLNSCPGQNRNHTVVRFFLALATIWSFYKTTKNLEREEIWAAVNSEVLRAEQKIVSIHGILGPAVQRGQKEVQRFLLQVTFDNVVLTGMNYFSVTRSLILTECIRVVYVSRFQHRVQGYVVGVVHRLGRHGRRPGTAILSTMLPLHYNMEDRTITQPLVSSLQHLYSINCSYCHGGRVTLYRHHQRKLIPALANRMQAFRHHMQESVCRSSCSINLSINLAMFPSISTTRTPISITCATIKVNLGVICGAVEVICGAEGVICGVERTLPLWMNLHLLLENYMENSVAAVERHLAKAAMLKDMREPPVRRVLFAR</sequence>
<name>A0ABQ9HAZ2_9NEOP</name>
<keyword evidence="2" id="KW-1185">Reference proteome</keyword>
<organism evidence="1 2">
    <name type="scientific">Dryococelus australis</name>
    <dbReference type="NCBI Taxonomy" id="614101"/>
    <lineage>
        <taxon>Eukaryota</taxon>
        <taxon>Metazoa</taxon>
        <taxon>Ecdysozoa</taxon>
        <taxon>Arthropoda</taxon>
        <taxon>Hexapoda</taxon>
        <taxon>Insecta</taxon>
        <taxon>Pterygota</taxon>
        <taxon>Neoptera</taxon>
        <taxon>Polyneoptera</taxon>
        <taxon>Phasmatodea</taxon>
        <taxon>Verophasmatodea</taxon>
        <taxon>Anareolatae</taxon>
        <taxon>Phasmatidae</taxon>
        <taxon>Eurycanthinae</taxon>
        <taxon>Dryococelus</taxon>
    </lineage>
</organism>
<dbReference type="PANTHER" id="PTHR34415">
    <property type="entry name" value="INTEGRASE CATALYTIC DOMAIN-CONTAINING PROTEIN"/>
    <property type="match status" value="1"/>
</dbReference>
<gene>
    <name evidence="1" type="ORF">PR048_017920</name>
</gene>
<protein>
    <submittedName>
        <fullName evidence="1">Uncharacterized protein</fullName>
    </submittedName>
</protein>
<accession>A0ABQ9HAZ2</accession>
<dbReference type="InterPro" id="IPR009318">
    <property type="entry name" value="Gustatory_rcpt"/>
</dbReference>
<dbReference type="EMBL" id="JARBHB010000006">
    <property type="protein sequence ID" value="KAJ8881439.1"/>
    <property type="molecule type" value="Genomic_DNA"/>
</dbReference>
<evidence type="ECO:0000313" key="1">
    <source>
        <dbReference type="EMBL" id="KAJ8881439.1"/>
    </source>
</evidence>
<dbReference type="PANTHER" id="PTHR34415:SF1">
    <property type="entry name" value="INTEGRASE CATALYTIC DOMAIN-CONTAINING PROTEIN"/>
    <property type="match status" value="1"/>
</dbReference>
<proteinExistence type="predicted"/>
<comment type="caution">
    <text evidence="1">The sequence shown here is derived from an EMBL/GenBank/DDBJ whole genome shotgun (WGS) entry which is preliminary data.</text>
</comment>
<reference evidence="1 2" key="1">
    <citation type="submission" date="2023-02" db="EMBL/GenBank/DDBJ databases">
        <title>LHISI_Scaffold_Assembly.</title>
        <authorList>
            <person name="Stuart O.P."/>
            <person name="Cleave R."/>
            <person name="Magrath M.J.L."/>
            <person name="Mikheyev A.S."/>
        </authorList>
    </citation>
    <scope>NUCLEOTIDE SEQUENCE [LARGE SCALE GENOMIC DNA]</scope>
    <source>
        <strain evidence="1">Daus_M_001</strain>
        <tissue evidence="1">Leg muscle</tissue>
    </source>
</reference>
<dbReference type="Pfam" id="PF06151">
    <property type="entry name" value="Trehalose_recp"/>
    <property type="match status" value="1"/>
</dbReference>
<dbReference type="Proteomes" id="UP001159363">
    <property type="component" value="Chromosome 5"/>
</dbReference>
<evidence type="ECO:0000313" key="2">
    <source>
        <dbReference type="Proteomes" id="UP001159363"/>
    </source>
</evidence>